<proteinExistence type="predicted"/>
<name>A0A915HYJ8_ROMCU</name>
<evidence type="ECO:0000313" key="2">
    <source>
        <dbReference type="WBParaSite" id="nRc.2.0.1.t06970-RA"/>
    </source>
</evidence>
<reference evidence="2" key="1">
    <citation type="submission" date="2022-11" db="UniProtKB">
        <authorList>
            <consortium name="WormBaseParasite"/>
        </authorList>
    </citation>
    <scope>IDENTIFICATION</scope>
</reference>
<dbReference type="WBParaSite" id="nRc.2.0.1.t06970-RA">
    <property type="protein sequence ID" value="nRc.2.0.1.t06970-RA"/>
    <property type="gene ID" value="nRc.2.0.1.g06970"/>
</dbReference>
<evidence type="ECO:0000313" key="1">
    <source>
        <dbReference type="Proteomes" id="UP000887565"/>
    </source>
</evidence>
<organism evidence="1 2">
    <name type="scientific">Romanomermis culicivorax</name>
    <name type="common">Nematode worm</name>
    <dbReference type="NCBI Taxonomy" id="13658"/>
    <lineage>
        <taxon>Eukaryota</taxon>
        <taxon>Metazoa</taxon>
        <taxon>Ecdysozoa</taxon>
        <taxon>Nematoda</taxon>
        <taxon>Enoplea</taxon>
        <taxon>Dorylaimia</taxon>
        <taxon>Mermithida</taxon>
        <taxon>Mermithoidea</taxon>
        <taxon>Mermithidae</taxon>
        <taxon>Romanomermis</taxon>
    </lineage>
</organism>
<protein>
    <submittedName>
        <fullName evidence="2">Uncharacterized protein</fullName>
    </submittedName>
</protein>
<dbReference type="AlphaFoldDB" id="A0A915HYJ8"/>
<sequence length="121" mass="14252">MIGTFKILGISVPPAQKFWVYAPQLVEPLAGIVRLVAFLSEKDDVAKKAKKILIPFAKWRMRKNNATTFPTEYEKRDLKKTVASRKICYHLKKIVTFQRAEQHFFMVPRQNFEMHRNKINM</sequence>
<accession>A0A915HYJ8</accession>
<dbReference type="Proteomes" id="UP000887565">
    <property type="component" value="Unplaced"/>
</dbReference>
<keyword evidence="1" id="KW-1185">Reference proteome</keyword>